<proteinExistence type="inferred from homology"/>
<dbReference type="PROSITE" id="PS50011">
    <property type="entry name" value="PROTEIN_KINASE_DOM"/>
    <property type="match status" value="1"/>
</dbReference>
<comment type="caution">
    <text evidence="9">The sequence shown here is derived from an EMBL/GenBank/DDBJ whole genome shotgun (WGS) entry which is preliminary data.</text>
</comment>
<dbReference type="Gene3D" id="1.10.510.10">
    <property type="entry name" value="Transferase(Phosphotransferase) domain 1"/>
    <property type="match status" value="2"/>
</dbReference>
<dbReference type="Proteomes" id="UP000324585">
    <property type="component" value="Unassembled WGS sequence"/>
</dbReference>
<feature type="compositionally biased region" description="Basic and acidic residues" evidence="6">
    <location>
        <begin position="23"/>
        <end position="35"/>
    </location>
</feature>
<feature type="compositionally biased region" description="Polar residues" evidence="6">
    <location>
        <begin position="142"/>
        <end position="158"/>
    </location>
</feature>
<dbReference type="PROSITE" id="PS00108">
    <property type="entry name" value="PROTEIN_KINASE_ST"/>
    <property type="match status" value="1"/>
</dbReference>
<evidence type="ECO:0000256" key="5">
    <source>
        <dbReference type="ARBA" id="ARBA00048679"/>
    </source>
</evidence>
<evidence type="ECO:0000259" key="7">
    <source>
        <dbReference type="PROSITE" id="PS50011"/>
    </source>
</evidence>
<name>A0A5J4Z2N5_PORPP</name>
<accession>A0A5J4Z2N5</accession>
<dbReference type="SMART" id="SM00285">
    <property type="entry name" value="PBD"/>
    <property type="match status" value="1"/>
</dbReference>
<sequence length="721" mass="79094">MEHLSKLVGRSQQSAARLKKTFHKEASSCDKENAHGSHAHPNAPQNVNGTKRNAELKANAAALQASQAAAKTIRPRSLTAAEPGKVRTEVTASSQTAGKKVGSELPLSSDACSNVSAVSNAPPSAAGPAAAGGASRTRMWNRKSTSMSDVHSKSQQQFHPAVDKPQEQSSSNPEALFPRLRSAASSKRPQPAKDMVIGMPIQFEHTTHVAVDPTNPTGFSGLPVEWEKLLLRVGVTQREIDAASEGQIADLMCLQQMDADTGKQDYLGFEIESEGESATHEGKSRPKSKARNRGMIADEIGGGIVMWRQASERKPELGALATVTVKSEDPFDRRYNQFSDVVEIGAGSCGSVYRALHKGMGAVALKCCTIDDDYDMMLVVREMAVMRTVKHPNVVAMHQCFRREKKVWVQMEYMDGGSLYSLLKTLHVKHADPTPAESGLDPSMHGRKSYMRLNSRQIKAERAASGITGLRDEFIAYILLNVLQGLKAMHDRLIMHRDIKSDNILLDSSGNVKIADMGFSVALDDDEDYRKSVIGTPFWMAPEVIRGRRYTTGVDVWSVGILAVELISTLPVYYGDQTLRAMFRIAMEGVLDTYQVRAIGNASPGLHNFIGRCCQMEPSKRATVDELLEHDFLKKACSKEAFMGLMVVWLAQKQTASPSMCLAQRNARDRCAGLQQLTYLEELSIKTATESVVEPHLIDELRMPSQHARPRACSIASDDLY</sequence>
<gene>
    <name evidence="9" type="ORF">FVE85_0656</name>
</gene>
<reference evidence="10" key="1">
    <citation type="journal article" date="2019" name="Nat. Commun.">
        <title>Expansion of phycobilisome linker gene families in mesophilic red algae.</title>
        <authorList>
            <person name="Lee J."/>
            <person name="Kim D."/>
            <person name="Bhattacharya D."/>
            <person name="Yoon H.S."/>
        </authorList>
    </citation>
    <scope>NUCLEOTIDE SEQUENCE [LARGE SCALE GENOMIC DNA]</scope>
    <source>
        <strain evidence="10">CCMP 1328</strain>
    </source>
</reference>
<keyword evidence="3" id="KW-0067">ATP-binding</keyword>
<feature type="region of interest" description="Disordered" evidence="6">
    <location>
        <begin position="1"/>
        <end position="52"/>
    </location>
</feature>
<feature type="compositionally biased region" description="Low complexity" evidence="6">
    <location>
        <begin position="113"/>
        <end position="135"/>
    </location>
</feature>
<evidence type="ECO:0000256" key="2">
    <source>
        <dbReference type="ARBA" id="ARBA00022741"/>
    </source>
</evidence>
<dbReference type="EMBL" id="VRMN01000002">
    <property type="protein sequence ID" value="KAA8496927.1"/>
    <property type="molecule type" value="Genomic_DNA"/>
</dbReference>
<evidence type="ECO:0000313" key="9">
    <source>
        <dbReference type="EMBL" id="KAA8496927.1"/>
    </source>
</evidence>
<dbReference type="InterPro" id="IPR011009">
    <property type="entry name" value="Kinase-like_dom_sf"/>
</dbReference>
<dbReference type="AlphaFoldDB" id="A0A5J4Z2N5"/>
<dbReference type="Pfam" id="PF00786">
    <property type="entry name" value="PBD"/>
    <property type="match status" value="1"/>
</dbReference>
<evidence type="ECO:0000259" key="8">
    <source>
        <dbReference type="PROSITE" id="PS50108"/>
    </source>
</evidence>
<dbReference type="PANTHER" id="PTHR45832:SF22">
    <property type="entry name" value="SERINE_THREONINE-PROTEIN KINASE SAMKA-RELATED"/>
    <property type="match status" value="1"/>
</dbReference>
<keyword evidence="9" id="KW-0808">Transferase</keyword>
<dbReference type="SMART" id="SM00220">
    <property type="entry name" value="S_TKc"/>
    <property type="match status" value="1"/>
</dbReference>
<keyword evidence="2" id="KW-0547">Nucleotide-binding</keyword>
<dbReference type="GO" id="GO:0004674">
    <property type="term" value="F:protein serine/threonine kinase activity"/>
    <property type="evidence" value="ECO:0007669"/>
    <property type="project" value="UniProtKB-EC"/>
</dbReference>
<dbReference type="Pfam" id="PF07714">
    <property type="entry name" value="PK_Tyr_Ser-Thr"/>
    <property type="match status" value="1"/>
</dbReference>
<organism evidence="9 10">
    <name type="scientific">Porphyridium purpureum</name>
    <name type="common">Red alga</name>
    <name type="synonym">Porphyridium cruentum</name>
    <dbReference type="NCBI Taxonomy" id="35688"/>
    <lineage>
        <taxon>Eukaryota</taxon>
        <taxon>Rhodophyta</taxon>
        <taxon>Bangiophyceae</taxon>
        <taxon>Porphyridiales</taxon>
        <taxon>Porphyridiaceae</taxon>
        <taxon>Porphyridium</taxon>
    </lineage>
</organism>
<keyword evidence="10" id="KW-1185">Reference proteome</keyword>
<comment type="catalytic activity">
    <reaction evidence="4">
        <text>L-threonyl-[protein] + ATP = O-phospho-L-threonyl-[protein] + ADP + H(+)</text>
        <dbReference type="Rhea" id="RHEA:46608"/>
        <dbReference type="Rhea" id="RHEA-COMP:11060"/>
        <dbReference type="Rhea" id="RHEA-COMP:11605"/>
        <dbReference type="ChEBI" id="CHEBI:15378"/>
        <dbReference type="ChEBI" id="CHEBI:30013"/>
        <dbReference type="ChEBI" id="CHEBI:30616"/>
        <dbReference type="ChEBI" id="CHEBI:61977"/>
        <dbReference type="ChEBI" id="CHEBI:456216"/>
        <dbReference type="EC" id="2.7.11.1"/>
    </reaction>
</comment>
<evidence type="ECO:0000256" key="6">
    <source>
        <dbReference type="SAM" id="MobiDB-lite"/>
    </source>
</evidence>
<feature type="region of interest" description="Disordered" evidence="6">
    <location>
        <begin position="67"/>
        <end position="174"/>
    </location>
</feature>
<dbReference type="InterPro" id="IPR001245">
    <property type="entry name" value="Ser-Thr/Tyr_kinase_cat_dom"/>
</dbReference>
<dbReference type="InterPro" id="IPR000095">
    <property type="entry name" value="CRIB_dom"/>
</dbReference>
<feature type="domain" description="CRIB" evidence="8">
    <location>
        <begin position="197"/>
        <end position="210"/>
    </location>
</feature>
<keyword evidence="9" id="KW-0418">Kinase</keyword>
<dbReference type="Gene3D" id="3.90.810.10">
    <property type="entry name" value="CRIB domain"/>
    <property type="match status" value="1"/>
</dbReference>
<dbReference type="OrthoDB" id="10252354at2759"/>
<dbReference type="InterPro" id="IPR000719">
    <property type="entry name" value="Prot_kinase_dom"/>
</dbReference>
<evidence type="ECO:0000256" key="4">
    <source>
        <dbReference type="ARBA" id="ARBA00047899"/>
    </source>
</evidence>
<evidence type="ECO:0000313" key="10">
    <source>
        <dbReference type="Proteomes" id="UP000324585"/>
    </source>
</evidence>
<dbReference type="GO" id="GO:0005524">
    <property type="term" value="F:ATP binding"/>
    <property type="evidence" value="ECO:0007669"/>
    <property type="project" value="UniProtKB-KW"/>
</dbReference>
<evidence type="ECO:0000256" key="1">
    <source>
        <dbReference type="ARBA" id="ARBA00008874"/>
    </source>
</evidence>
<evidence type="ECO:0000256" key="3">
    <source>
        <dbReference type="ARBA" id="ARBA00022840"/>
    </source>
</evidence>
<dbReference type="GO" id="GO:0106310">
    <property type="term" value="F:protein serine kinase activity"/>
    <property type="evidence" value="ECO:0007669"/>
    <property type="project" value="RHEA"/>
</dbReference>
<feature type="domain" description="Protein kinase" evidence="7">
    <location>
        <begin position="338"/>
        <end position="633"/>
    </location>
</feature>
<dbReference type="PROSITE" id="PS50108">
    <property type="entry name" value="CRIB"/>
    <property type="match status" value="1"/>
</dbReference>
<dbReference type="InterPro" id="IPR051931">
    <property type="entry name" value="PAK3-like"/>
</dbReference>
<dbReference type="InterPro" id="IPR008271">
    <property type="entry name" value="Ser/Thr_kinase_AS"/>
</dbReference>
<dbReference type="InterPro" id="IPR036936">
    <property type="entry name" value="CRIB_dom_sf"/>
</dbReference>
<dbReference type="PANTHER" id="PTHR45832">
    <property type="entry name" value="SERINE/THREONINE-PROTEIN KINASE SAMKA-RELATED-RELATED"/>
    <property type="match status" value="1"/>
</dbReference>
<dbReference type="SUPFAM" id="SSF56112">
    <property type="entry name" value="Protein kinase-like (PK-like)"/>
    <property type="match status" value="1"/>
</dbReference>
<comment type="similarity">
    <text evidence="1">Belongs to the protein kinase superfamily. STE Ser/Thr protein kinase family. STE20 subfamily.</text>
</comment>
<feature type="region of interest" description="Disordered" evidence="6">
    <location>
        <begin position="272"/>
        <end position="291"/>
    </location>
</feature>
<protein>
    <submittedName>
        <fullName evidence="9">Serine/threonine-protein kinase shk2</fullName>
    </submittedName>
</protein>
<comment type="catalytic activity">
    <reaction evidence="5">
        <text>L-seryl-[protein] + ATP = O-phospho-L-seryl-[protein] + ADP + H(+)</text>
        <dbReference type="Rhea" id="RHEA:17989"/>
        <dbReference type="Rhea" id="RHEA-COMP:9863"/>
        <dbReference type="Rhea" id="RHEA-COMP:11604"/>
        <dbReference type="ChEBI" id="CHEBI:15378"/>
        <dbReference type="ChEBI" id="CHEBI:29999"/>
        <dbReference type="ChEBI" id="CHEBI:30616"/>
        <dbReference type="ChEBI" id="CHEBI:83421"/>
        <dbReference type="ChEBI" id="CHEBI:456216"/>
        <dbReference type="EC" id="2.7.11.1"/>
    </reaction>
</comment>